<feature type="coiled-coil region" evidence="8">
    <location>
        <begin position="928"/>
        <end position="969"/>
    </location>
</feature>
<feature type="coiled-coil region" evidence="8">
    <location>
        <begin position="801"/>
        <end position="863"/>
    </location>
</feature>
<dbReference type="HAMAP" id="MF_01894">
    <property type="entry name" value="Smc_prok"/>
    <property type="match status" value="1"/>
</dbReference>
<keyword evidence="7 8" id="KW-0238">DNA-binding</keyword>
<comment type="domain">
    <text evidence="8">Contains large globular domains required for ATP hydrolysis at each terminus and a third globular domain forming a flexible hinge near the middle of the molecule. These domains are separated by coiled-coil structures.</text>
</comment>
<dbReference type="Proteomes" id="UP000001520">
    <property type="component" value="Chromosome"/>
</dbReference>
<dbReference type="PANTHER" id="PTHR42963">
    <property type="entry name" value="CHROMOSOME PARTITION PROTEIN MUKB"/>
    <property type="match status" value="1"/>
</dbReference>
<keyword evidence="2 8" id="KW-0963">Cytoplasm</keyword>
<evidence type="ECO:0000256" key="7">
    <source>
        <dbReference type="ARBA" id="ARBA00023125"/>
    </source>
</evidence>
<dbReference type="PANTHER" id="PTHR42963:SF1">
    <property type="entry name" value="DUF4476 DOMAIN-CONTAINING PROTEIN"/>
    <property type="match status" value="1"/>
</dbReference>
<dbReference type="HOGENOM" id="CLU_001042_2_2_0"/>
<dbReference type="GO" id="GO:0016887">
    <property type="term" value="F:ATP hydrolysis activity"/>
    <property type="evidence" value="ECO:0007669"/>
    <property type="project" value="InterPro"/>
</dbReference>
<dbReference type="Gene3D" id="1.10.287.1490">
    <property type="match status" value="1"/>
</dbReference>
<dbReference type="InterPro" id="IPR003395">
    <property type="entry name" value="RecF/RecN/SMC_N"/>
</dbReference>
<keyword evidence="5 8" id="KW-0175">Coiled coil</keyword>
<dbReference type="InterPro" id="IPR024704">
    <property type="entry name" value="SMC"/>
</dbReference>
<evidence type="ECO:0000256" key="4">
    <source>
        <dbReference type="ARBA" id="ARBA00022840"/>
    </source>
</evidence>
<dbReference type="FunFam" id="3.40.50.300:FF:000901">
    <property type="entry name" value="Chromosome partition protein Smc"/>
    <property type="match status" value="1"/>
</dbReference>
<dbReference type="PIRSF" id="PIRSF005719">
    <property type="entry name" value="SMC"/>
    <property type="match status" value="1"/>
</dbReference>
<organism evidence="10 11">
    <name type="scientific">Deferribacter desulfuricans (strain DSM 14783 / JCM 11476 / NBRC 101012 / SSM1)</name>
    <dbReference type="NCBI Taxonomy" id="639282"/>
    <lineage>
        <taxon>Bacteria</taxon>
        <taxon>Pseudomonadati</taxon>
        <taxon>Deferribacterota</taxon>
        <taxon>Deferribacteres</taxon>
        <taxon>Deferribacterales</taxon>
        <taxon>Deferribacteraceae</taxon>
        <taxon>Deferribacter</taxon>
    </lineage>
</organism>
<dbReference type="AlphaFoldDB" id="D3PDY1"/>
<gene>
    <name evidence="8 10" type="primary">smc</name>
    <name evidence="10" type="ordered locus">DEFDS_1341</name>
</gene>
<evidence type="ECO:0000313" key="10">
    <source>
        <dbReference type="EMBL" id="BAI80804.1"/>
    </source>
</evidence>
<keyword evidence="4 8" id="KW-0067">ATP-binding</keyword>
<dbReference type="GO" id="GO:0006260">
    <property type="term" value="P:DNA replication"/>
    <property type="evidence" value="ECO:0007669"/>
    <property type="project" value="UniProtKB-UniRule"/>
</dbReference>
<dbReference type="OrthoDB" id="9808768at2"/>
<dbReference type="GO" id="GO:0007059">
    <property type="term" value="P:chromosome segregation"/>
    <property type="evidence" value="ECO:0007669"/>
    <property type="project" value="UniProtKB-UniRule"/>
</dbReference>
<feature type="coiled-coil region" evidence="8">
    <location>
        <begin position="170"/>
        <end position="495"/>
    </location>
</feature>
<comment type="subunit">
    <text evidence="8">Homodimer.</text>
</comment>
<dbReference type="STRING" id="639282.DEFDS_1341"/>
<dbReference type="GO" id="GO:0005524">
    <property type="term" value="F:ATP binding"/>
    <property type="evidence" value="ECO:0007669"/>
    <property type="project" value="UniProtKB-UniRule"/>
</dbReference>
<proteinExistence type="inferred from homology"/>
<comment type="similarity">
    <text evidence="8">Belongs to the SMC family.</text>
</comment>
<name>D3PDY1_DEFDS</name>
<evidence type="ECO:0000256" key="8">
    <source>
        <dbReference type="HAMAP-Rule" id="MF_01894"/>
    </source>
</evidence>
<dbReference type="GO" id="GO:0030261">
    <property type="term" value="P:chromosome condensation"/>
    <property type="evidence" value="ECO:0007669"/>
    <property type="project" value="UniProtKB-KW"/>
</dbReference>
<dbReference type="eggNOG" id="COG1196">
    <property type="taxonomic scope" value="Bacteria"/>
</dbReference>
<dbReference type="SUPFAM" id="SSF57997">
    <property type="entry name" value="Tropomyosin"/>
    <property type="match status" value="1"/>
</dbReference>
<keyword evidence="3 8" id="KW-0547">Nucleotide-binding</keyword>
<dbReference type="Pfam" id="PF02463">
    <property type="entry name" value="SMC_N"/>
    <property type="match status" value="1"/>
</dbReference>
<feature type="domain" description="RecF/RecN/SMC N-terminal" evidence="9">
    <location>
        <begin position="4"/>
        <end position="1112"/>
    </location>
</feature>
<dbReference type="InterPro" id="IPR050308">
    <property type="entry name" value="MukB/SMC"/>
</dbReference>
<evidence type="ECO:0000313" key="11">
    <source>
        <dbReference type="Proteomes" id="UP000001520"/>
    </source>
</evidence>
<evidence type="ECO:0000256" key="6">
    <source>
        <dbReference type="ARBA" id="ARBA00023067"/>
    </source>
</evidence>
<dbReference type="InterPro" id="IPR027417">
    <property type="entry name" value="P-loop_NTPase"/>
</dbReference>
<dbReference type="SUPFAM" id="SSF52540">
    <property type="entry name" value="P-loop containing nucleoside triphosphate hydrolases"/>
    <property type="match status" value="2"/>
</dbReference>
<protein>
    <recommendedName>
        <fullName evidence="8">Chromosome partition protein Smc</fullName>
    </recommendedName>
</protein>
<feature type="binding site" evidence="8">
    <location>
        <begin position="32"/>
        <end position="39"/>
    </location>
    <ligand>
        <name>ATP</name>
        <dbReference type="ChEBI" id="CHEBI:30616"/>
    </ligand>
</feature>
<dbReference type="GO" id="GO:0007062">
    <property type="term" value="P:sister chromatid cohesion"/>
    <property type="evidence" value="ECO:0007669"/>
    <property type="project" value="InterPro"/>
</dbReference>
<keyword evidence="6" id="KW-0226">DNA condensation</keyword>
<dbReference type="CDD" id="cd03278">
    <property type="entry name" value="ABC_SMC_barmotin"/>
    <property type="match status" value="1"/>
</dbReference>
<evidence type="ECO:0000256" key="5">
    <source>
        <dbReference type="ARBA" id="ARBA00023054"/>
    </source>
</evidence>
<dbReference type="InterPro" id="IPR011890">
    <property type="entry name" value="SMC_prok"/>
</dbReference>
<keyword evidence="11" id="KW-1185">Reference proteome</keyword>
<evidence type="ECO:0000256" key="2">
    <source>
        <dbReference type="ARBA" id="ARBA00022490"/>
    </source>
</evidence>
<reference evidence="10 11" key="1">
    <citation type="journal article" date="2010" name="DNA Res.">
        <title>Bacterial lifestyle in a deep-sea hydrothermal vent chimney revealed by the genome sequence of the thermophilic bacterium Deferribacter desulfuricans SSM1.</title>
        <authorList>
            <person name="Takaki Y."/>
            <person name="Shimamura S."/>
            <person name="Nakagawa S."/>
            <person name="Fukuhara Y."/>
            <person name="Horikawa H."/>
            <person name="Ankai A."/>
            <person name="Harada T."/>
            <person name="Hosoyama A."/>
            <person name="Oguchi A."/>
            <person name="Fukui S."/>
            <person name="Fujita N."/>
            <person name="Takami H."/>
            <person name="Takai K."/>
        </authorList>
    </citation>
    <scope>NUCLEOTIDE SEQUENCE [LARGE SCALE GENOMIC DNA]</scope>
    <source>
        <strain evidence="11">DSM 14783 / JCM 11476 / NBRC 101012 / SSM1</strain>
    </source>
</reference>
<evidence type="ECO:0000256" key="3">
    <source>
        <dbReference type="ARBA" id="ARBA00022741"/>
    </source>
</evidence>
<dbReference type="GO" id="GO:0003677">
    <property type="term" value="F:DNA binding"/>
    <property type="evidence" value="ECO:0007669"/>
    <property type="project" value="UniProtKB-UniRule"/>
</dbReference>
<dbReference type="KEGG" id="ddf:DEFDS_1341"/>
<dbReference type="RefSeq" id="WP_013008050.1">
    <property type="nucleotide sequence ID" value="NC_013939.1"/>
</dbReference>
<dbReference type="GO" id="GO:0005737">
    <property type="term" value="C:cytoplasm"/>
    <property type="evidence" value="ECO:0007669"/>
    <property type="project" value="UniProtKB-SubCell"/>
</dbReference>
<feature type="coiled-coil region" evidence="8">
    <location>
        <begin position="604"/>
        <end position="771"/>
    </location>
</feature>
<dbReference type="Gene3D" id="3.40.50.300">
    <property type="entry name" value="P-loop containing nucleotide triphosphate hydrolases"/>
    <property type="match status" value="2"/>
</dbReference>
<evidence type="ECO:0000256" key="1">
    <source>
        <dbReference type="ARBA" id="ARBA00004496"/>
    </source>
</evidence>
<comment type="subcellular location">
    <subcellularLocation>
        <location evidence="1 8">Cytoplasm</location>
    </subcellularLocation>
</comment>
<accession>D3PDY1</accession>
<sequence>MKFRKLILQGFKSFVDKTVIEFPDGITCIVGPNGSGKSNILDAIRWVFGEQSPKELRGDSMDDVIFAGSENRKPSGYCEVTLVVSDVAEHIAEKWGTLSEISITRKYYRTGEREYLINGKKCRLKDIRELFYDTGIGARSISIIEQGKVEKIIQASPEEMRLFFDEIAGITKFKERKKEALSKLSSTKENLQRLADIIGEVEKNRNILENQVNKLKKYREIKSELEKLDQEYYSNLYKKLKDDYSVLINCINELKLKHSSLQTDLNDKEKEYNSIKNKLSEKRGDLKKYSDQLIEINNKIFGVENEIKLLQNNIDGAGRRKESLKHEISELESKIKELNTRRDELISAIKDIDNSKKEIDYHLKEKEEILNEYEIKIEDLKDEVSTLDEKYLGLADKLAEKRNLLIRYETELENYQKSIKAKDTEKSNFESELNTKKQFVENQKSDLERLYEDINIVKDEYEKLNKAIAKLAEDIKENEKKLSDKKLLKESYEKEIKLILNQIDNYTFGENNSVDFLKEFQQGLLIDFIKGIDEELLLEFSDVIVFDDVKKEEILEFLSKKDISIKFTFKSNIENIEKWLIASNYEKLNENIFNFNHIYRKFSKKDYRVVLKELREKVESLEKEIAVLDKEITEIEVKNKKLKEEFIKTESEKDKLFNHFNELKISYEKKKSEIESEKDFIERLSKNIALIIKEKEVLVASVKKAEEEISKLKNDIELIANQLKEIDDQKDDIEEELSFYEEKYDQEKDEFTELMIENKRLEESLNAKKREQIYVEKDLNSLITQLKHKQERLTKLLTVDVTNWKNALVEKSEILKQLQKKKLELIDLKEATEKEILEYEEELNRLEDKIKSLRFEFEDCEKQIYNNEIKLAGIRAKFDNIREKYFETFHEHIDENYMRYINESFSQKRNRDMYNKYLEEIEGLGPLNMAAEEEYNSLTERYHFLTEQRADLEKSIESIQKLINEIDEDTVNRFKATFEVVSKNFNDVFKLLFGNGKSELKLTQPDNILETGVEIFVQPPGKKLTNMNLLSGGEKAMTACTLIFAMFLYKPTPFCFLDEVDAPLDDANIDRFLKIVKKLSQDTQFVIITHNQKTMSGADSLYGITMQEPGISKVLSVKLENV</sequence>
<evidence type="ECO:0000259" key="9">
    <source>
        <dbReference type="Pfam" id="PF02463"/>
    </source>
</evidence>
<comment type="function">
    <text evidence="8">Required for chromosome condensation and partitioning.</text>
</comment>
<dbReference type="EMBL" id="AP011529">
    <property type="protein sequence ID" value="BAI80804.1"/>
    <property type="molecule type" value="Genomic_DNA"/>
</dbReference>